<name>A0ABS1L1J8_9BACT</name>
<dbReference type="InterPro" id="IPR003423">
    <property type="entry name" value="OMP_efflux"/>
</dbReference>
<keyword evidence="7" id="KW-0998">Cell outer membrane</keyword>
<reference evidence="9 10" key="1">
    <citation type="submission" date="2021-01" db="EMBL/GenBank/DDBJ databases">
        <title>Chryseolinea sp. Jin1 Genome sequencing and assembly.</title>
        <authorList>
            <person name="Kim I."/>
        </authorList>
    </citation>
    <scope>NUCLEOTIDE SEQUENCE [LARGE SCALE GENOMIC DNA]</scope>
    <source>
        <strain evidence="9 10">Jin1</strain>
    </source>
</reference>
<evidence type="ECO:0000256" key="8">
    <source>
        <dbReference type="SAM" id="SignalP"/>
    </source>
</evidence>
<comment type="subcellular location">
    <subcellularLocation>
        <location evidence="1">Cell outer membrane</location>
    </subcellularLocation>
</comment>
<evidence type="ECO:0000256" key="1">
    <source>
        <dbReference type="ARBA" id="ARBA00004442"/>
    </source>
</evidence>
<dbReference type="InterPro" id="IPR051906">
    <property type="entry name" value="TolC-like"/>
</dbReference>
<evidence type="ECO:0000256" key="3">
    <source>
        <dbReference type="ARBA" id="ARBA00022448"/>
    </source>
</evidence>
<organism evidence="9 10">
    <name type="scientific">Chryseolinea lacunae</name>
    <dbReference type="NCBI Taxonomy" id="2801331"/>
    <lineage>
        <taxon>Bacteria</taxon>
        <taxon>Pseudomonadati</taxon>
        <taxon>Bacteroidota</taxon>
        <taxon>Cytophagia</taxon>
        <taxon>Cytophagales</taxon>
        <taxon>Fulvivirgaceae</taxon>
        <taxon>Chryseolinea</taxon>
    </lineage>
</organism>
<evidence type="ECO:0000256" key="2">
    <source>
        <dbReference type="ARBA" id="ARBA00007613"/>
    </source>
</evidence>
<comment type="similarity">
    <text evidence="2">Belongs to the outer membrane factor (OMF) (TC 1.B.17) family.</text>
</comment>
<proteinExistence type="inferred from homology"/>
<protein>
    <submittedName>
        <fullName evidence="9">TolC family protein</fullName>
    </submittedName>
</protein>
<evidence type="ECO:0000256" key="7">
    <source>
        <dbReference type="ARBA" id="ARBA00023237"/>
    </source>
</evidence>
<dbReference type="PANTHER" id="PTHR30026">
    <property type="entry name" value="OUTER MEMBRANE PROTEIN TOLC"/>
    <property type="match status" value="1"/>
</dbReference>
<dbReference type="Proteomes" id="UP000613030">
    <property type="component" value="Unassembled WGS sequence"/>
</dbReference>
<evidence type="ECO:0000256" key="5">
    <source>
        <dbReference type="ARBA" id="ARBA00022692"/>
    </source>
</evidence>
<dbReference type="PANTHER" id="PTHR30026:SF20">
    <property type="entry name" value="OUTER MEMBRANE PROTEIN TOLC"/>
    <property type="match status" value="1"/>
</dbReference>
<gene>
    <name evidence="9" type="ORF">JI741_29070</name>
</gene>
<comment type="caution">
    <text evidence="9">The sequence shown here is derived from an EMBL/GenBank/DDBJ whole genome shotgun (WGS) entry which is preliminary data.</text>
</comment>
<keyword evidence="4" id="KW-1134">Transmembrane beta strand</keyword>
<keyword evidence="10" id="KW-1185">Reference proteome</keyword>
<dbReference type="SUPFAM" id="SSF56954">
    <property type="entry name" value="Outer membrane efflux proteins (OEP)"/>
    <property type="match status" value="1"/>
</dbReference>
<dbReference type="Pfam" id="PF02321">
    <property type="entry name" value="OEP"/>
    <property type="match status" value="1"/>
</dbReference>
<evidence type="ECO:0000256" key="6">
    <source>
        <dbReference type="ARBA" id="ARBA00023136"/>
    </source>
</evidence>
<evidence type="ECO:0000313" key="9">
    <source>
        <dbReference type="EMBL" id="MBL0745318.1"/>
    </source>
</evidence>
<keyword evidence="6" id="KW-0472">Membrane</keyword>
<dbReference type="EMBL" id="JAERRB010000015">
    <property type="protein sequence ID" value="MBL0745318.1"/>
    <property type="molecule type" value="Genomic_DNA"/>
</dbReference>
<keyword evidence="5" id="KW-0812">Transmembrane</keyword>
<evidence type="ECO:0000256" key="4">
    <source>
        <dbReference type="ARBA" id="ARBA00022452"/>
    </source>
</evidence>
<evidence type="ECO:0000313" key="10">
    <source>
        <dbReference type="Proteomes" id="UP000613030"/>
    </source>
</evidence>
<dbReference type="Gene3D" id="1.20.1600.10">
    <property type="entry name" value="Outer membrane efflux proteins (OEP)"/>
    <property type="match status" value="1"/>
</dbReference>
<keyword evidence="8" id="KW-0732">Signal</keyword>
<feature type="signal peptide" evidence="8">
    <location>
        <begin position="1"/>
        <end position="27"/>
    </location>
</feature>
<keyword evidence="3" id="KW-0813">Transport</keyword>
<feature type="chain" id="PRO_5046424107" evidence="8">
    <location>
        <begin position="28"/>
        <end position="425"/>
    </location>
</feature>
<accession>A0ABS1L1J8</accession>
<sequence length="425" mass="47742">MVKRMTRYTSKIITLGILLLLSEAARAQALTLEACYALAEHHYPLIKQRELVAKSAEYSIDNAAKGYLPQLSVNGQATYQSEVTHVPVENPAFTIPLISKDQYKLYGEATQTLYDGGVIRQQVLSQKVNAQVEEQKIDVQLYGLKERINQLYFGVLTLDEQLKQNELLIKDINTGIAKTEAAIANGTALKSSANVLKAELLKANQRTTELKSTRHAYTDMLGLFINQSLGEEAALARPAPVEPSQEIQRPELKLYDYQAQSTEVQYKMLAARNRPKLNFFVQAGVGRPALNMLSNEMKGYYLGGFRLNWSLSGLYTYKKDKALIDLSRRNIAVQREVFLFNTNLTLQQQNREAAKYRDLLASDDEIISLRASVKNAALAQLENGVIDTSDYLLEVNAQDQAQQAKILHEIQFLMAQYTHKTTTGN</sequence>